<organism evidence="1 2">
    <name type="scientific">Dendrolimus kikuchii</name>
    <dbReference type="NCBI Taxonomy" id="765133"/>
    <lineage>
        <taxon>Eukaryota</taxon>
        <taxon>Metazoa</taxon>
        <taxon>Ecdysozoa</taxon>
        <taxon>Arthropoda</taxon>
        <taxon>Hexapoda</taxon>
        <taxon>Insecta</taxon>
        <taxon>Pterygota</taxon>
        <taxon>Neoptera</taxon>
        <taxon>Endopterygota</taxon>
        <taxon>Lepidoptera</taxon>
        <taxon>Glossata</taxon>
        <taxon>Ditrysia</taxon>
        <taxon>Bombycoidea</taxon>
        <taxon>Lasiocampidae</taxon>
        <taxon>Dendrolimus</taxon>
    </lineage>
</organism>
<evidence type="ECO:0000313" key="1">
    <source>
        <dbReference type="EMBL" id="KAJ0176533.1"/>
    </source>
</evidence>
<gene>
    <name evidence="1" type="ORF">K1T71_007712</name>
</gene>
<name>A0ACC1CYV6_9NEOP</name>
<accession>A0ACC1CYV6</accession>
<reference evidence="1 2" key="1">
    <citation type="journal article" date="2021" name="Front. Genet.">
        <title>Chromosome-Level Genome Assembly Reveals Significant Gene Expansion in the Toll and IMD Signaling Pathways of Dendrolimus kikuchii.</title>
        <authorList>
            <person name="Zhou J."/>
            <person name="Wu P."/>
            <person name="Xiong Z."/>
            <person name="Liu N."/>
            <person name="Zhao N."/>
            <person name="Ji M."/>
            <person name="Qiu Y."/>
            <person name="Yang B."/>
        </authorList>
    </citation>
    <scope>NUCLEOTIDE SEQUENCE [LARGE SCALE GENOMIC DNA]</scope>
    <source>
        <strain evidence="1">Ann1</strain>
    </source>
</reference>
<evidence type="ECO:0000313" key="2">
    <source>
        <dbReference type="Proteomes" id="UP000824533"/>
    </source>
</evidence>
<keyword evidence="2" id="KW-1185">Reference proteome</keyword>
<comment type="caution">
    <text evidence="1">The sequence shown here is derived from an EMBL/GenBank/DDBJ whole genome shotgun (WGS) entry which is preliminary data.</text>
</comment>
<dbReference type="EMBL" id="CM034399">
    <property type="protein sequence ID" value="KAJ0176533.1"/>
    <property type="molecule type" value="Genomic_DNA"/>
</dbReference>
<proteinExistence type="predicted"/>
<dbReference type="Proteomes" id="UP000824533">
    <property type="component" value="Linkage Group LG13"/>
</dbReference>
<protein>
    <submittedName>
        <fullName evidence="1">Uncharacterized protein</fullName>
    </submittedName>
</protein>
<sequence>MVLAKKYIVVKPFEGVPKESDFQIVEDELPELQETEFLTKAAYISVDPYQRMKLKTKIPCDMIGGQIAKVIESKNPEYPVGTWVMGHFGWRTHTITKPENDKYCAQKPYLYILPDFGDLPLSLGLGVCGRVGNSAYFGFTEICKPKNGETVVISGAAGAVGSHVGQIAKILGCKVIGFAGTDEKCEWLAKDLNFDFAANYKTTDLNSYLKENAPEGVDCYFDNVGGEISSTVLSHMNSYGRVAVCGAISSYNETDPEKRKATILQPFIVAKQLKIEGFLVNQFADRTHEGINQNLKWVKEGKLKYKEYVTDGFESAAKAFIGLFKGDNTGKTLVKVNW</sequence>